<dbReference type="EMBL" id="JABFAC010000003">
    <property type="protein sequence ID" value="MBA0609368.1"/>
    <property type="molecule type" value="Genomic_DNA"/>
</dbReference>
<protein>
    <submittedName>
        <fullName evidence="1">Uncharacterized protein</fullName>
    </submittedName>
</protein>
<keyword evidence="2" id="KW-1185">Reference proteome</keyword>
<dbReference type="Proteomes" id="UP000593561">
    <property type="component" value="Unassembled WGS sequence"/>
</dbReference>
<evidence type="ECO:0000313" key="1">
    <source>
        <dbReference type="EMBL" id="MBA0609368.1"/>
    </source>
</evidence>
<accession>A0A7J8R6B3</accession>
<comment type="caution">
    <text evidence="1">The sequence shown here is derived from an EMBL/GenBank/DDBJ whole genome shotgun (WGS) entry which is preliminary data.</text>
</comment>
<proteinExistence type="predicted"/>
<dbReference type="AlphaFoldDB" id="A0A7J8R6B3"/>
<evidence type="ECO:0000313" key="2">
    <source>
        <dbReference type="Proteomes" id="UP000593561"/>
    </source>
</evidence>
<sequence>MAKTLATSGINRMVMFNAWR</sequence>
<organism evidence="1 2">
    <name type="scientific">Gossypium davidsonii</name>
    <name type="common">Davidson's cotton</name>
    <name type="synonym">Gossypium klotzschianum subsp. davidsonii</name>
    <dbReference type="NCBI Taxonomy" id="34287"/>
    <lineage>
        <taxon>Eukaryota</taxon>
        <taxon>Viridiplantae</taxon>
        <taxon>Streptophyta</taxon>
        <taxon>Embryophyta</taxon>
        <taxon>Tracheophyta</taxon>
        <taxon>Spermatophyta</taxon>
        <taxon>Magnoliopsida</taxon>
        <taxon>eudicotyledons</taxon>
        <taxon>Gunneridae</taxon>
        <taxon>Pentapetalae</taxon>
        <taxon>rosids</taxon>
        <taxon>malvids</taxon>
        <taxon>Malvales</taxon>
        <taxon>Malvaceae</taxon>
        <taxon>Malvoideae</taxon>
        <taxon>Gossypium</taxon>
    </lineage>
</organism>
<reference evidence="1 2" key="1">
    <citation type="journal article" date="2019" name="Genome Biol. Evol.">
        <title>Insights into the evolution of the New World diploid cottons (Gossypium, subgenus Houzingenia) based on genome sequencing.</title>
        <authorList>
            <person name="Grover C.E."/>
            <person name="Arick M.A. 2nd"/>
            <person name="Thrash A."/>
            <person name="Conover J.L."/>
            <person name="Sanders W.S."/>
            <person name="Peterson D.G."/>
            <person name="Frelichowski J.E."/>
            <person name="Scheffler J.A."/>
            <person name="Scheffler B.E."/>
            <person name="Wendel J.F."/>
        </authorList>
    </citation>
    <scope>NUCLEOTIDE SEQUENCE [LARGE SCALE GENOMIC DNA]</scope>
    <source>
        <strain evidence="1">27</strain>
        <tissue evidence="1">Leaf</tissue>
    </source>
</reference>
<gene>
    <name evidence="1" type="ORF">Godav_021431</name>
</gene>
<name>A0A7J8R6B3_GOSDV</name>